<dbReference type="EMBL" id="LAZR01028127">
    <property type="protein sequence ID" value="KKL63553.1"/>
    <property type="molecule type" value="Genomic_DNA"/>
</dbReference>
<organism evidence="1">
    <name type="scientific">marine sediment metagenome</name>
    <dbReference type="NCBI Taxonomy" id="412755"/>
    <lineage>
        <taxon>unclassified sequences</taxon>
        <taxon>metagenomes</taxon>
        <taxon>ecological metagenomes</taxon>
    </lineage>
</organism>
<reference evidence="1" key="1">
    <citation type="journal article" date="2015" name="Nature">
        <title>Complex archaea that bridge the gap between prokaryotes and eukaryotes.</title>
        <authorList>
            <person name="Spang A."/>
            <person name="Saw J.H."/>
            <person name="Jorgensen S.L."/>
            <person name="Zaremba-Niedzwiedzka K."/>
            <person name="Martijn J."/>
            <person name="Lind A.E."/>
            <person name="van Eijk R."/>
            <person name="Schleper C."/>
            <person name="Guy L."/>
            <person name="Ettema T.J."/>
        </authorList>
    </citation>
    <scope>NUCLEOTIDE SEQUENCE</scope>
</reference>
<name>A0A0F9DP49_9ZZZZ</name>
<proteinExistence type="predicted"/>
<protein>
    <recommendedName>
        <fullName evidence="2">FCP1 homology domain-containing protein</fullName>
    </recommendedName>
</protein>
<sequence>MNGKVIAVDLDFTIYRFPEGSKYDTKLKMSEHGTPIKENIDFLINLKEKYKCKLIIWSSRWWGDYNKVKEWLDEINFPYDDIVLGRFKADCYFCDRAVNSINFEEEEVVKKLTDNII</sequence>
<accession>A0A0F9DP49</accession>
<dbReference type="Gene3D" id="3.40.50.1000">
    <property type="entry name" value="HAD superfamily/HAD-like"/>
    <property type="match status" value="1"/>
</dbReference>
<evidence type="ECO:0000313" key="1">
    <source>
        <dbReference type="EMBL" id="KKL63553.1"/>
    </source>
</evidence>
<dbReference type="SUPFAM" id="SSF56784">
    <property type="entry name" value="HAD-like"/>
    <property type="match status" value="1"/>
</dbReference>
<dbReference type="InterPro" id="IPR036412">
    <property type="entry name" value="HAD-like_sf"/>
</dbReference>
<gene>
    <name evidence="1" type="ORF">LCGC14_2173960</name>
</gene>
<dbReference type="AlphaFoldDB" id="A0A0F9DP49"/>
<evidence type="ECO:0008006" key="2">
    <source>
        <dbReference type="Google" id="ProtNLM"/>
    </source>
</evidence>
<comment type="caution">
    <text evidence="1">The sequence shown here is derived from an EMBL/GenBank/DDBJ whole genome shotgun (WGS) entry which is preliminary data.</text>
</comment>
<dbReference type="InterPro" id="IPR023214">
    <property type="entry name" value="HAD_sf"/>
</dbReference>